<dbReference type="GO" id="GO:0006355">
    <property type="term" value="P:regulation of DNA-templated transcription"/>
    <property type="evidence" value="ECO:0007669"/>
    <property type="project" value="InterPro"/>
</dbReference>
<dbReference type="STRING" id="427683.A5481_27445"/>
<dbReference type="SUPFAM" id="SSF55073">
    <property type="entry name" value="Nucleotide cyclase"/>
    <property type="match status" value="1"/>
</dbReference>
<dbReference type="SMART" id="SM00267">
    <property type="entry name" value="GGDEF"/>
    <property type="match status" value="1"/>
</dbReference>
<dbReference type="Gene3D" id="3.30.450.40">
    <property type="match status" value="1"/>
</dbReference>
<feature type="domain" description="PAC" evidence="2">
    <location>
        <begin position="248"/>
        <end position="298"/>
    </location>
</feature>
<dbReference type="Pfam" id="PF01590">
    <property type="entry name" value="GAF"/>
    <property type="match status" value="1"/>
</dbReference>
<dbReference type="EMBL" id="LWHQ01000068">
    <property type="protein sequence ID" value="OAS17493.1"/>
    <property type="molecule type" value="Genomic_DNA"/>
</dbReference>
<sequence>MQPRAPLVAEEARVAALAEYDLLGSLPAPSFTHIVALAARLFQVSSAFVSLLDRERQVFHAKVGLSLCETSREVAFCSHTIAQPDPLVVLDAALDPRFHDNPLVTGPPYIRFYVGIPLTTPSGYSVGTLCLVDPQPRNAFTQGDRQILQQLADLILDRMELRRLEVARRASQSRFEHIASTSPDGIICASAEGSITVWNAAAERLFGYTAADAIGRSIDLIVPERMRGGHGGGMQRVAGGGEPRLVGKTVELPACHADGTEFPIELSLSLWHEDGRTAFGAIVRDIRERKANEEQLFRLAHFDPLTELPNRTVLRDRLSEITAAARPIAVMMLDLDGFKEINDSHGHTTGDAILREVAARLLRCLRPTDMVSRLGGDEFVMLLPDLGDPLRATTVAEAVISAIATPVEYENQTLRLSASVGIALSPAHGGTADELLSCADLALYQAKDDGRDCYRLFTPVMRQEAQRIRTCRDELGRALERGEFVLHYQPQVRLSSGALVGAEALIRWQHPERGLLAPGAFLDVLDGSRYASAVGDWVLDTACAQAARWREAGAPEFRVGVNLCSAQVQRGDLAEKVAATLSATGLPPSGLELEITETIVLRHDSALVTALRELREAGVGIAFDDYGTGYASLSLLKRFPLTRLKIDRSFVTGMLASEQDLTIVRAILQLGHGFKLAVIAEGIETEAEHMCLRAKGCQEGQGYLFGKPMSSDVFAACYGLAPTFDKISAIA</sequence>
<dbReference type="Gene3D" id="3.30.450.20">
    <property type="entry name" value="PAS domain"/>
    <property type="match status" value="1"/>
</dbReference>
<feature type="domain" description="GGDEF" evidence="4">
    <location>
        <begin position="326"/>
        <end position="459"/>
    </location>
</feature>
<dbReference type="InterPro" id="IPR029016">
    <property type="entry name" value="GAF-like_dom_sf"/>
</dbReference>
<dbReference type="SUPFAM" id="SSF55781">
    <property type="entry name" value="GAF domain-like"/>
    <property type="match status" value="1"/>
</dbReference>
<dbReference type="GO" id="GO:0003824">
    <property type="term" value="F:catalytic activity"/>
    <property type="evidence" value="ECO:0007669"/>
    <property type="project" value="UniProtKB-ARBA"/>
</dbReference>
<dbReference type="InterPro" id="IPR000700">
    <property type="entry name" value="PAS-assoc_C"/>
</dbReference>
<dbReference type="InterPro" id="IPR013767">
    <property type="entry name" value="PAS_fold"/>
</dbReference>
<dbReference type="InterPro" id="IPR001633">
    <property type="entry name" value="EAL_dom"/>
</dbReference>
<dbReference type="SMART" id="SM00065">
    <property type="entry name" value="GAF"/>
    <property type="match status" value="1"/>
</dbReference>
<dbReference type="InterPro" id="IPR000160">
    <property type="entry name" value="GGDEF_dom"/>
</dbReference>
<evidence type="ECO:0000313" key="6">
    <source>
        <dbReference type="Proteomes" id="UP000078316"/>
    </source>
</evidence>
<dbReference type="SUPFAM" id="SSF141868">
    <property type="entry name" value="EAL domain-like"/>
    <property type="match status" value="1"/>
</dbReference>
<dbReference type="CDD" id="cd00130">
    <property type="entry name" value="PAS"/>
    <property type="match status" value="1"/>
</dbReference>
<dbReference type="PROSITE" id="PS50113">
    <property type="entry name" value="PAC"/>
    <property type="match status" value="1"/>
</dbReference>
<dbReference type="PANTHER" id="PTHR44757">
    <property type="entry name" value="DIGUANYLATE CYCLASE DGCP"/>
    <property type="match status" value="1"/>
</dbReference>
<protein>
    <submittedName>
        <fullName evidence="5">Diguanylate cyclase</fullName>
    </submittedName>
</protein>
<dbReference type="InterPro" id="IPR003018">
    <property type="entry name" value="GAF"/>
</dbReference>
<comment type="caution">
    <text evidence="5">The sequence shown here is derived from an EMBL/GenBank/DDBJ whole genome shotgun (WGS) entry which is preliminary data.</text>
</comment>
<dbReference type="InterPro" id="IPR029787">
    <property type="entry name" value="Nucleotide_cyclase"/>
</dbReference>
<dbReference type="SMART" id="SM00091">
    <property type="entry name" value="PAS"/>
    <property type="match status" value="1"/>
</dbReference>
<gene>
    <name evidence="5" type="ORF">A5481_27445</name>
</gene>
<evidence type="ECO:0000259" key="1">
    <source>
        <dbReference type="PROSITE" id="PS50112"/>
    </source>
</evidence>
<feature type="domain" description="EAL" evidence="3">
    <location>
        <begin position="468"/>
        <end position="722"/>
    </location>
</feature>
<dbReference type="InterPro" id="IPR052155">
    <property type="entry name" value="Biofilm_reg_signaling"/>
</dbReference>
<dbReference type="OrthoDB" id="9814202at2"/>
<name>A0A179RZC0_9HYPH</name>
<dbReference type="InterPro" id="IPR035965">
    <property type="entry name" value="PAS-like_dom_sf"/>
</dbReference>
<dbReference type="AlphaFoldDB" id="A0A179RZC0"/>
<feature type="domain" description="PAS" evidence="1">
    <location>
        <begin position="171"/>
        <end position="224"/>
    </location>
</feature>
<reference evidence="5 6" key="1">
    <citation type="submission" date="2016-04" db="EMBL/GenBank/DDBJ databases">
        <authorList>
            <person name="Evans L.H."/>
            <person name="Alamgir A."/>
            <person name="Owens N."/>
            <person name="Weber N.D."/>
            <person name="Virtaneva K."/>
            <person name="Barbian K."/>
            <person name="Babar A."/>
            <person name="Rosenke K."/>
        </authorList>
    </citation>
    <scope>NUCLEOTIDE SEQUENCE [LARGE SCALE GENOMIC DNA]</scope>
    <source>
        <strain evidence="5 6">PMB02</strain>
    </source>
</reference>
<dbReference type="Gene3D" id="3.20.20.450">
    <property type="entry name" value="EAL domain"/>
    <property type="match status" value="1"/>
</dbReference>
<dbReference type="InterPro" id="IPR035919">
    <property type="entry name" value="EAL_sf"/>
</dbReference>
<dbReference type="CDD" id="cd01948">
    <property type="entry name" value="EAL"/>
    <property type="match status" value="1"/>
</dbReference>
<dbReference type="PROSITE" id="PS50883">
    <property type="entry name" value="EAL"/>
    <property type="match status" value="1"/>
</dbReference>
<dbReference type="NCBIfam" id="TIGR00229">
    <property type="entry name" value="sensory_box"/>
    <property type="match status" value="1"/>
</dbReference>
<dbReference type="PROSITE" id="PS50112">
    <property type="entry name" value="PAS"/>
    <property type="match status" value="1"/>
</dbReference>
<evidence type="ECO:0000259" key="4">
    <source>
        <dbReference type="PROSITE" id="PS50887"/>
    </source>
</evidence>
<dbReference type="FunFam" id="3.30.70.270:FF:000001">
    <property type="entry name" value="Diguanylate cyclase domain protein"/>
    <property type="match status" value="1"/>
</dbReference>
<proteinExistence type="predicted"/>
<dbReference type="Pfam" id="PF00989">
    <property type="entry name" value="PAS"/>
    <property type="match status" value="1"/>
</dbReference>
<dbReference type="PROSITE" id="PS50887">
    <property type="entry name" value="GGDEF"/>
    <property type="match status" value="1"/>
</dbReference>
<dbReference type="Pfam" id="PF00990">
    <property type="entry name" value="GGDEF"/>
    <property type="match status" value="1"/>
</dbReference>
<dbReference type="RefSeq" id="WP_048435676.1">
    <property type="nucleotide sequence ID" value="NZ_LWHQ01000068.1"/>
</dbReference>
<dbReference type="Proteomes" id="UP000078316">
    <property type="component" value="Unassembled WGS sequence"/>
</dbReference>
<evidence type="ECO:0000259" key="2">
    <source>
        <dbReference type="PROSITE" id="PS50113"/>
    </source>
</evidence>
<dbReference type="SUPFAM" id="SSF55785">
    <property type="entry name" value="PYP-like sensor domain (PAS domain)"/>
    <property type="match status" value="1"/>
</dbReference>
<dbReference type="Gene3D" id="3.30.70.270">
    <property type="match status" value="1"/>
</dbReference>
<dbReference type="InterPro" id="IPR000014">
    <property type="entry name" value="PAS"/>
</dbReference>
<accession>A0A179RZC0</accession>
<dbReference type="NCBIfam" id="TIGR00254">
    <property type="entry name" value="GGDEF"/>
    <property type="match status" value="1"/>
</dbReference>
<dbReference type="Pfam" id="PF00563">
    <property type="entry name" value="EAL"/>
    <property type="match status" value="1"/>
</dbReference>
<evidence type="ECO:0000313" key="5">
    <source>
        <dbReference type="EMBL" id="OAS17493.1"/>
    </source>
</evidence>
<dbReference type="SMART" id="SM00052">
    <property type="entry name" value="EAL"/>
    <property type="match status" value="1"/>
</dbReference>
<organism evidence="5 6">
    <name type="scientific">Methylobacterium platani</name>
    <dbReference type="NCBI Taxonomy" id="427683"/>
    <lineage>
        <taxon>Bacteria</taxon>
        <taxon>Pseudomonadati</taxon>
        <taxon>Pseudomonadota</taxon>
        <taxon>Alphaproteobacteria</taxon>
        <taxon>Hyphomicrobiales</taxon>
        <taxon>Methylobacteriaceae</taxon>
        <taxon>Methylobacterium</taxon>
    </lineage>
</organism>
<evidence type="ECO:0000259" key="3">
    <source>
        <dbReference type="PROSITE" id="PS50883"/>
    </source>
</evidence>
<dbReference type="InterPro" id="IPR043128">
    <property type="entry name" value="Rev_trsase/Diguanyl_cyclase"/>
</dbReference>
<dbReference type="CDD" id="cd01949">
    <property type="entry name" value="GGDEF"/>
    <property type="match status" value="1"/>
</dbReference>
<dbReference type="PANTHER" id="PTHR44757:SF2">
    <property type="entry name" value="BIOFILM ARCHITECTURE MAINTENANCE PROTEIN MBAA"/>
    <property type="match status" value="1"/>
</dbReference>